<dbReference type="Proteomes" id="UP001497392">
    <property type="component" value="Unassembled WGS sequence"/>
</dbReference>
<keyword evidence="2" id="KW-1185">Reference proteome</keyword>
<dbReference type="PANTHER" id="PTHR38436">
    <property type="entry name" value="POLYKETIDE CYCLASE SNOAL-LIKE DOMAIN"/>
    <property type="match status" value="1"/>
</dbReference>
<protein>
    <submittedName>
        <fullName evidence="1">G13469 protein</fullName>
    </submittedName>
</protein>
<reference evidence="1 2" key="1">
    <citation type="submission" date="2024-06" db="EMBL/GenBank/DDBJ databases">
        <authorList>
            <person name="Kraege A."/>
            <person name="Thomma B."/>
        </authorList>
    </citation>
    <scope>NUCLEOTIDE SEQUENCE [LARGE SCALE GENOMIC DNA]</scope>
</reference>
<evidence type="ECO:0000313" key="1">
    <source>
        <dbReference type="EMBL" id="CAL5230025.1"/>
    </source>
</evidence>
<name>A0ABP1GFD8_9CHLO</name>
<dbReference type="InterPro" id="IPR009959">
    <property type="entry name" value="Cyclase_SnoaL-like"/>
</dbReference>
<accession>A0ABP1GFD8</accession>
<dbReference type="PANTHER" id="PTHR38436:SF3">
    <property type="entry name" value="CARBOXYMETHYLENEBUTENOLIDASE-RELATED"/>
    <property type="match status" value="1"/>
</dbReference>
<dbReference type="Gene3D" id="3.10.450.50">
    <property type="match status" value="1"/>
</dbReference>
<evidence type="ECO:0000313" key="2">
    <source>
        <dbReference type="Proteomes" id="UP001497392"/>
    </source>
</evidence>
<dbReference type="Pfam" id="PF07366">
    <property type="entry name" value="SnoaL"/>
    <property type="match status" value="1"/>
</dbReference>
<proteinExistence type="predicted"/>
<comment type="caution">
    <text evidence="1">The sequence shown here is derived from an EMBL/GenBank/DDBJ whole genome shotgun (WGS) entry which is preliminary data.</text>
</comment>
<organism evidence="1 2">
    <name type="scientific">Coccomyxa viridis</name>
    <dbReference type="NCBI Taxonomy" id="1274662"/>
    <lineage>
        <taxon>Eukaryota</taxon>
        <taxon>Viridiplantae</taxon>
        <taxon>Chlorophyta</taxon>
        <taxon>core chlorophytes</taxon>
        <taxon>Trebouxiophyceae</taxon>
        <taxon>Trebouxiophyceae incertae sedis</taxon>
        <taxon>Coccomyxaceae</taxon>
        <taxon>Coccomyxa</taxon>
    </lineage>
</organism>
<sequence>MWTAVHQQPRLTKAAVVDNRTGTPAAELSAAWEEHLKHEFSTKDTEETIKTMVPHASVNHVPTLTGGKGHEELRRFYSQSFIPAFPADTKTTPVHRVIGGSAIVDEMIVEFTHDQEVAFMLPGVAPTHKRVSIPLIVVVTFEGEKLASERIYWDQASVLVQLGLLDPKMLPGKPVSGAEQAAKVRDFDSVPSNRALEMAYDRC</sequence>
<dbReference type="EMBL" id="CAXHTA020000021">
    <property type="protein sequence ID" value="CAL5230025.1"/>
    <property type="molecule type" value="Genomic_DNA"/>
</dbReference>
<dbReference type="SUPFAM" id="SSF54427">
    <property type="entry name" value="NTF2-like"/>
    <property type="match status" value="1"/>
</dbReference>
<dbReference type="InterPro" id="IPR032710">
    <property type="entry name" value="NTF2-like_dom_sf"/>
</dbReference>
<gene>
    <name evidence="1" type="primary">g13469</name>
    <name evidence="1" type="ORF">VP750_LOCUS11931</name>
</gene>